<accession>A0A8T0GWG8</accession>
<protein>
    <submittedName>
        <fullName evidence="2">Uncharacterized protein</fullName>
    </submittedName>
</protein>
<gene>
    <name evidence="2" type="ORF">KC19_9G115400</name>
</gene>
<sequence>MVDPTRLEVFTTFRCFVRSTYVWDNSPSSGCDLKRKSCETQVGIGRDESGLKGVYRRAVKDKSGVVTHFKYEPRFKPPRERLDSGTILQFSCLSLGQYDTAAEAKIVLQIAAFYYGKGEGRVALEDGSFFSIPAMDEEAKCLTGMDKARWVTCKAKEIFRFFPVARPMMNLLRRAADQTGARCSGPDGSDAGSGPSHSVIRHTSPLPALRRSAVEHSESALLALVELAPSQGGSGSEQLEDCVSGGSTYDPMLAVEHFFGVQYDALESDDHVQINWGLSDDNNFESNLPHNHVHHSGVLENLGDHNPSQLDGTVQGFEFIHELQLNSCISVPQGWGFINSVPEDIIPSRSNLSLEQREPISGQENHFQQLVSSQKKQLEDFAMRCVELQHQLWESEMQKAGLQQECEQLRFMLQEAANAHASTWSAGFIIDFQQEGRGIISQMDFQEEEGR</sequence>
<evidence type="ECO:0000313" key="3">
    <source>
        <dbReference type="Proteomes" id="UP000822688"/>
    </source>
</evidence>
<feature type="compositionally biased region" description="Low complexity" evidence="1">
    <location>
        <begin position="184"/>
        <end position="196"/>
    </location>
</feature>
<feature type="region of interest" description="Disordered" evidence="1">
    <location>
        <begin position="179"/>
        <end position="202"/>
    </location>
</feature>
<dbReference type="EMBL" id="CM026430">
    <property type="protein sequence ID" value="KAG0562068.1"/>
    <property type="molecule type" value="Genomic_DNA"/>
</dbReference>
<evidence type="ECO:0000313" key="2">
    <source>
        <dbReference type="EMBL" id="KAG0562068.1"/>
    </source>
</evidence>
<reference evidence="2" key="1">
    <citation type="submission" date="2020-06" db="EMBL/GenBank/DDBJ databases">
        <title>WGS assembly of Ceratodon purpureus strain R40.</title>
        <authorList>
            <person name="Carey S.B."/>
            <person name="Jenkins J."/>
            <person name="Shu S."/>
            <person name="Lovell J.T."/>
            <person name="Sreedasyam A."/>
            <person name="Maumus F."/>
            <person name="Tiley G.P."/>
            <person name="Fernandez-Pozo N."/>
            <person name="Barry K."/>
            <person name="Chen C."/>
            <person name="Wang M."/>
            <person name="Lipzen A."/>
            <person name="Daum C."/>
            <person name="Saski C.A."/>
            <person name="Payton A.C."/>
            <person name="Mcbreen J.C."/>
            <person name="Conrad R.E."/>
            <person name="Kollar L.M."/>
            <person name="Olsson S."/>
            <person name="Huttunen S."/>
            <person name="Landis J.B."/>
            <person name="Wickett N.J."/>
            <person name="Johnson M.G."/>
            <person name="Rensing S.A."/>
            <person name="Grimwood J."/>
            <person name="Schmutz J."/>
            <person name="Mcdaniel S.F."/>
        </authorList>
    </citation>
    <scope>NUCLEOTIDE SEQUENCE</scope>
    <source>
        <strain evidence="2">R40</strain>
    </source>
</reference>
<proteinExistence type="predicted"/>
<organism evidence="2 3">
    <name type="scientific">Ceratodon purpureus</name>
    <name type="common">Fire moss</name>
    <name type="synonym">Dicranum purpureum</name>
    <dbReference type="NCBI Taxonomy" id="3225"/>
    <lineage>
        <taxon>Eukaryota</taxon>
        <taxon>Viridiplantae</taxon>
        <taxon>Streptophyta</taxon>
        <taxon>Embryophyta</taxon>
        <taxon>Bryophyta</taxon>
        <taxon>Bryophytina</taxon>
        <taxon>Bryopsida</taxon>
        <taxon>Dicranidae</taxon>
        <taxon>Pseudoditrichales</taxon>
        <taxon>Ditrichaceae</taxon>
        <taxon>Ceratodon</taxon>
    </lineage>
</organism>
<evidence type="ECO:0000256" key="1">
    <source>
        <dbReference type="SAM" id="MobiDB-lite"/>
    </source>
</evidence>
<dbReference type="Proteomes" id="UP000822688">
    <property type="component" value="Chromosome 9"/>
</dbReference>
<dbReference type="AlphaFoldDB" id="A0A8T0GWG8"/>
<keyword evidence="3" id="KW-1185">Reference proteome</keyword>
<comment type="caution">
    <text evidence="2">The sequence shown here is derived from an EMBL/GenBank/DDBJ whole genome shotgun (WGS) entry which is preliminary data.</text>
</comment>
<name>A0A8T0GWG8_CERPU</name>